<dbReference type="InterPro" id="IPR046350">
    <property type="entry name" value="Cystatin_sf"/>
</dbReference>
<dbReference type="GO" id="GO:0005737">
    <property type="term" value="C:cytoplasm"/>
    <property type="evidence" value="ECO:0007669"/>
    <property type="project" value="TreeGrafter"/>
</dbReference>
<dbReference type="Pfam" id="PF00031">
    <property type="entry name" value="Cystatin"/>
    <property type="match status" value="1"/>
</dbReference>
<dbReference type="AlphaFoldDB" id="T1K3D0"/>
<keyword evidence="4" id="KW-0732">Signal</keyword>
<dbReference type="HOGENOM" id="CLU_1898873_0_0_1"/>
<dbReference type="SUPFAM" id="SSF54403">
    <property type="entry name" value="Cystatin/monellin"/>
    <property type="match status" value="1"/>
</dbReference>
<reference evidence="6" key="2">
    <citation type="submission" date="2015-06" db="UniProtKB">
        <authorList>
            <consortium name="EnsemblMetazoa"/>
        </authorList>
    </citation>
    <scope>IDENTIFICATION</scope>
</reference>
<feature type="signal peptide" evidence="4">
    <location>
        <begin position="1"/>
        <end position="15"/>
    </location>
</feature>
<dbReference type="PANTHER" id="PTHR46186">
    <property type="entry name" value="CYSTATIN"/>
    <property type="match status" value="1"/>
</dbReference>
<comment type="similarity">
    <text evidence="1">Belongs to the cystatin family.</text>
</comment>
<gene>
    <name evidence="6" type="primary">107359714</name>
</gene>
<keyword evidence="7" id="KW-1185">Reference proteome</keyword>
<protein>
    <recommendedName>
        <fullName evidence="5">Cystatin domain-containing protein</fullName>
    </recommendedName>
</protein>
<accession>T1K3D0</accession>
<evidence type="ECO:0000313" key="6">
    <source>
        <dbReference type="EnsemblMetazoa" id="tetur04g08220.1"/>
    </source>
</evidence>
<evidence type="ECO:0000313" key="7">
    <source>
        <dbReference type="Proteomes" id="UP000015104"/>
    </source>
</evidence>
<dbReference type="GO" id="GO:0031982">
    <property type="term" value="C:vesicle"/>
    <property type="evidence" value="ECO:0007669"/>
    <property type="project" value="TreeGrafter"/>
</dbReference>
<sequence length="134" mass="15573">MKLIIFTCLFAAVWTNESGQISETTLIESEDDFRQAPAKNLFGPWVTVPVDDPIIQKYTEQALERQNKEFGDRYKRLVSINQAKRQTLSGYRFEIEMIIRETDCNKNDPKKHQCQFNSARAPEPVVFDVWVKGD</sequence>
<dbReference type="Proteomes" id="UP000015104">
    <property type="component" value="Unassembled WGS sequence"/>
</dbReference>
<keyword evidence="3" id="KW-0789">Thiol protease inhibitor</keyword>
<dbReference type="PANTHER" id="PTHR46186:SF2">
    <property type="entry name" value="CYSTATIN"/>
    <property type="match status" value="1"/>
</dbReference>
<feature type="chain" id="PRO_5012452390" description="Cystatin domain-containing protein" evidence="4">
    <location>
        <begin position="16"/>
        <end position="134"/>
    </location>
</feature>
<feature type="domain" description="Cystatin" evidence="5">
    <location>
        <begin position="48"/>
        <end position="118"/>
    </location>
</feature>
<reference evidence="7" key="1">
    <citation type="submission" date="2011-08" db="EMBL/GenBank/DDBJ databases">
        <authorList>
            <person name="Rombauts S."/>
        </authorList>
    </citation>
    <scope>NUCLEOTIDE SEQUENCE</scope>
    <source>
        <strain evidence="7">London</strain>
    </source>
</reference>
<evidence type="ECO:0000256" key="4">
    <source>
        <dbReference type="SAM" id="SignalP"/>
    </source>
</evidence>
<proteinExistence type="inferred from homology"/>
<keyword evidence="2" id="KW-0646">Protease inhibitor</keyword>
<organism evidence="6 7">
    <name type="scientific">Tetranychus urticae</name>
    <name type="common">Two-spotted spider mite</name>
    <dbReference type="NCBI Taxonomy" id="32264"/>
    <lineage>
        <taxon>Eukaryota</taxon>
        <taxon>Metazoa</taxon>
        <taxon>Ecdysozoa</taxon>
        <taxon>Arthropoda</taxon>
        <taxon>Chelicerata</taxon>
        <taxon>Arachnida</taxon>
        <taxon>Acari</taxon>
        <taxon>Acariformes</taxon>
        <taxon>Trombidiformes</taxon>
        <taxon>Prostigmata</taxon>
        <taxon>Eleutherengona</taxon>
        <taxon>Raphignathae</taxon>
        <taxon>Tetranychoidea</taxon>
        <taxon>Tetranychidae</taxon>
        <taxon>Tetranychus</taxon>
    </lineage>
</organism>
<dbReference type="EMBL" id="CAEY01001378">
    <property type="status" value="NOT_ANNOTATED_CDS"/>
    <property type="molecule type" value="Genomic_DNA"/>
</dbReference>
<dbReference type="InterPro" id="IPR000010">
    <property type="entry name" value="Cystatin_dom"/>
</dbReference>
<dbReference type="EnsemblMetazoa" id="tetur04g08220.1">
    <property type="protein sequence ID" value="tetur04g08220.1"/>
    <property type="gene ID" value="tetur04g08220"/>
</dbReference>
<evidence type="ECO:0000256" key="2">
    <source>
        <dbReference type="ARBA" id="ARBA00022690"/>
    </source>
</evidence>
<name>T1K3D0_TETUR</name>
<dbReference type="CDD" id="cd00042">
    <property type="entry name" value="CY"/>
    <property type="match status" value="1"/>
</dbReference>
<evidence type="ECO:0000256" key="3">
    <source>
        <dbReference type="ARBA" id="ARBA00022704"/>
    </source>
</evidence>
<evidence type="ECO:0000256" key="1">
    <source>
        <dbReference type="ARBA" id="ARBA00009403"/>
    </source>
</evidence>
<evidence type="ECO:0000259" key="5">
    <source>
        <dbReference type="Pfam" id="PF00031"/>
    </source>
</evidence>
<dbReference type="GO" id="GO:0005615">
    <property type="term" value="C:extracellular space"/>
    <property type="evidence" value="ECO:0007669"/>
    <property type="project" value="TreeGrafter"/>
</dbReference>
<dbReference type="GO" id="GO:0004869">
    <property type="term" value="F:cysteine-type endopeptidase inhibitor activity"/>
    <property type="evidence" value="ECO:0007669"/>
    <property type="project" value="UniProtKB-KW"/>
</dbReference>
<dbReference type="Gene3D" id="3.10.450.10">
    <property type="match status" value="1"/>
</dbReference>